<gene>
    <name evidence="4" type="ORF">C2G38_2185488</name>
</gene>
<evidence type="ECO:0000256" key="1">
    <source>
        <dbReference type="ARBA" id="ARBA00022676"/>
    </source>
</evidence>
<comment type="caution">
    <text evidence="4">The sequence shown here is derived from an EMBL/GenBank/DDBJ whole genome shotgun (WGS) entry which is preliminary data.</text>
</comment>
<proteinExistence type="predicted"/>
<keyword evidence="3" id="KW-0732">Signal</keyword>
<dbReference type="Proteomes" id="UP000266673">
    <property type="component" value="Unassembled WGS sequence"/>
</dbReference>
<dbReference type="AlphaFoldDB" id="A0A397V872"/>
<dbReference type="PANTHER" id="PTHR48043">
    <property type="entry name" value="EG:EG0003.4 PROTEIN-RELATED"/>
    <property type="match status" value="1"/>
</dbReference>
<dbReference type="SUPFAM" id="SSF53756">
    <property type="entry name" value="UDP-Glycosyltransferase/glycogen phosphorylase"/>
    <property type="match status" value="1"/>
</dbReference>
<dbReference type="EMBL" id="QKWP01000560">
    <property type="protein sequence ID" value="RIB18111.1"/>
    <property type="molecule type" value="Genomic_DNA"/>
</dbReference>
<accession>A0A397V872</accession>
<keyword evidence="5" id="KW-1185">Reference proteome</keyword>
<dbReference type="PANTHER" id="PTHR48043:SF145">
    <property type="entry name" value="FI06409P-RELATED"/>
    <property type="match status" value="1"/>
</dbReference>
<evidence type="ECO:0000256" key="3">
    <source>
        <dbReference type="SAM" id="SignalP"/>
    </source>
</evidence>
<reference evidence="4 5" key="1">
    <citation type="submission" date="2018-06" db="EMBL/GenBank/DDBJ databases">
        <title>Comparative genomics reveals the genomic features of Rhizophagus irregularis, R. cerebriforme, R. diaphanum and Gigaspora rosea, and their symbiotic lifestyle signature.</title>
        <authorList>
            <person name="Morin E."/>
            <person name="San Clemente H."/>
            <person name="Chen E.C.H."/>
            <person name="De La Providencia I."/>
            <person name="Hainaut M."/>
            <person name="Kuo A."/>
            <person name="Kohler A."/>
            <person name="Murat C."/>
            <person name="Tang N."/>
            <person name="Roy S."/>
            <person name="Loubradou J."/>
            <person name="Henrissat B."/>
            <person name="Grigoriev I.V."/>
            <person name="Corradi N."/>
            <person name="Roux C."/>
            <person name="Martin F.M."/>
        </authorList>
    </citation>
    <scope>NUCLEOTIDE SEQUENCE [LARGE SCALE GENOMIC DNA]</scope>
    <source>
        <strain evidence="4 5">DAOM 194757</strain>
    </source>
</reference>
<dbReference type="GO" id="GO:0008194">
    <property type="term" value="F:UDP-glycosyltransferase activity"/>
    <property type="evidence" value="ECO:0007669"/>
    <property type="project" value="InterPro"/>
</dbReference>
<dbReference type="InterPro" id="IPR050271">
    <property type="entry name" value="UDP-glycosyltransferase"/>
</dbReference>
<feature type="signal peptide" evidence="3">
    <location>
        <begin position="1"/>
        <end position="26"/>
    </location>
</feature>
<feature type="chain" id="PRO_5017209753" evidence="3">
    <location>
        <begin position="27"/>
        <end position="378"/>
    </location>
</feature>
<evidence type="ECO:0000313" key="5">
    <source>
        <dbReference type="Proteomes" id="UP000266673"/>
    </source>
</evidence>
<sequence length="378" mass="43163">MYSKLWYLAIFIILFINTNLVTETNGAKKNEFIQRELDIDKSDTPKNILVGSIVGGLSHLNPKLEICKILVDRGYNVTLLAPGNFTAKSILYRSIPQIIIDNYVKEMKNLFFNEYDIKNWANGMRNDYFTLPPPIRSDPMMGRGCHVSMENESFYNRFICAVVQPLRIIWTFKDNLNKINAQRPEVGVSKYHDFRGRTDTLFLLDNFFGFEVPTAWPPLHQEIGPILPDTFPNLSFDLNLFLSTHPRTMYIALGSYIFTTPENYVTILQSALELINQNILDGVIWATVRFNRSELPTTFNLSNGNIIPTSNLINNLHPHIYITKYAPQFAILSHENTKIFLSHGGVGSSHESMYTATPMLVLPIVFDQSGNAERLELT</sequence>
<protein>
    <submittedName>
        <fullName evidence="4">Glycosyltransferase Family 1 protein</fullName>
    </submittedName>
</protein>
<evidence type="ECO:0000256" key="2">
    <source>
        <dbReference type="ARBA" id="ARBA00022679"/>
    </source>
</evidence>
<organism evidence="4 5">
    <name type="scientific">Gigaspora rosea</name>
    <dbReference type="NCBI Taxonomy" id="44941"/>
    <lineage>
        <taxon>Eukaryota</taxon>
        <taxon>Fungi</taxon>
        <taxon>Fungi incertae sedis</taxon>
        <taxon>Mucoromycota</taxon>
        <taxon>Glomeromycotina</taxon>
        <taxon>Glomeromycetes</taxon>
        <taxon>Diversisporales</taxon>
        <taxon>Gigasporaceae</taxon>
        <taxon>Gigaspora</taxon>
    </lineage>
</organism>
<dbReference type="Gene3D" id="3.40.50.2000">
    <property type="entry name" value="Glycogen Phosphorylase B"/>
    <property type="match status" value="1"/>
</dbReference>
<dbReference type="CDD" id="cd03784">
    <property type="entry name" value="GT1_Gtf-like"/>
    <property type="match status" value="1"/>
</dbReference>
<keyword evidence="2 4" id="KW-0808">Transferase</keyword>
<dbReference type="InterPro" id="IPR002213">
    <property type="entry name" value="UDP_glucos_trans"/>
</dbReference>
<dbReference type="OrthoDB" id="5835829at2759"/>
<evidence type="ECO:0000313" key="4">
    <source>
        <dbReference type="EMBL" id="RIB18111.1"/>
    </source>
</evidence>
<name>A0A397V872_9GLOM</name>
<keyword evidence="1" id="KW-0328">Glycosyltransferase</keyword>
<dbReference type="Pfam" id="PF00201">
    <property type="entry name" value="UDPGT"/>
    <property type="match status" value="1"/>
</dbReference>